<evidence type="ECO:0000313" key="3">
    <source>
        <dbReference type="Proteomes" id="UP000784294"/>
    </source>
</evidence>
<feature type="region of interest" description="Disordered" evidence="1">
    <location>
        <begin position="69"/>
        <end position="99"/>
    </location>
</feature>
<dbReference type="Proteomes" id="UP000784294">
    <property type="component" value="Unassembled WGS sequence"/>
</dbReference>
<feature type="compositionally biased region" description="Polar residues" evidence="1">
    <location>
        <begin position="69"/>
        <end position="90"/>
    </location>
</feature>
<name>A0A3S5ACX1_9PLAT</name>
<keyword evidence="3" id="KW-1185">Reference proteome</keyword>
<dbReference type="AlphaFoldDB" id="A0A3S5ACX1"/>
<gene>
    <name evidence="2" type="ORF">PXEA_LOCUS14134</name>
</gene>
<accession>A0A3S5ACX1</accession>
<comment type="caution">
    <text evidence="2">The sequence shown here is derived from an EMBL/GenBank/DDBJ whole genome shotgun (WGS) entry which is preliminary data.</text>
</comment>
<proteinExistence type="predicted"/>
<protein>
    <submittedName>
        <fullName evidence="2">Uncharacterized protein</fullName>
    </submittedName>
</protein>
<reference evidence="2" key="1">
    <citation type="submission" date="2018-11" db="EMBL/GenBank/DDBJ databases">
        <authorList>
            <consortium name="Pathogen Informatics"/>
        </authorList>
    </citation>
    <scope>NUCLEOTIDE SEQUENCE</scope>
</reference>
<dbReference type="EMBL" id="CAAALY010047604">
    <property type="protein sequence ID" value="VEL20694.1"/>
    <property type="molecule type" value="Genomic_DNA"/>
</dbReference>
<organism evidence="2 3">
    <name type="scientific">Protopolystoma xenopodis</name>
    <dbReference type="NCBI Taxonomy" id="117903"/>
    <lineage>
        <taxon>Eukaryota</taxon>
        <taxon>Metazoa</taxon>
        <taxon>Spiralia</taxon>
        <taxon>Lophotrochozoa</taxon>
        <taxon>Platyhelminthes</taxon>
        <taxon>Monogenea</taxon>
        <taxon>Polyopisthocotylea</taxon>
        <taxon>Polystomatidea</taxon>
        <taxon>Polystomatidae</taxon>
        <taxon>Protopolystoma</taxon>
    </lineage>
</organism>
<evidence type="ECO:0000313" key="2">
    <source>
        <dbReference type="EMBL" id="VEL20694.1"/>
    </source>
</evidence>
<evidence type="ECO:0000256" key="1">
    <source>
        <dbReference type="SAM" id="MobiDB-lite"/>
    </source>
</evidence>
<sequence>MTPLDADSAKSPQSPLQNLLFSRNTAVSSTTLPHAPASGTGKPKSVAHLLNLGRCASLKLVGSPQNSHLFSPSGTINGLSSSSLKQNTVPHPSPAAKQTPRMRVYHFARSEDAARHLWPGRGSLPSCLTEGLTISASLPTTRLASRMSIHTSNQSEQSLRAAPFTTSV</sequence>